<evidence type="ECO:0000256" key="1">
    <source>
        <dbReference type="SAM" id="MobiDB-lite"/>
    </source>
</evidence>
<keyword evidence="3" id="KW-1185">Reference proteome</keyword>
<dbReference type="AlphaFoldDB" id="A0A9P6FN81"/>
<sequence>MRQWGTLSKEVGTLRESGLDYVVKTILRVSFRSTKKHYLDHNDHDIALQPSQNPKQSKRVSYGRDLSLADLITPGYSSPKNGYMRNKPMAGNLQSSVGSSLPSTDKDDTSYCTDQDLRESTSKVYTWNYLEGNGRLDSRVDTAWKINDIDVGGDLMDFRDRVVQENGGATEPHEKLTQTQEDTRNEDSGLLIPDFSTRSVAQKRELSLVLLEGKVSSNKGSQIWDDRTKLGQEMKLALDSILMLQPKDNVCVVGLLVREPLAEFFVMELHAEGAYIMRRFAACFIPTDPMNMFSIVSMMETFQHVQEK</sequence>
<dbReference type="OrthoDB" id="2443381at2759"/>
<comment type="caution">
    <text evidence="2">The sequence shown here is derived from an EMBL/GenBank/DDBJ whole genome shotgun (WGS) entry which is preliminary data.</text>
</comment>
<protein>
    <submittedName>
        <fullName evidence="2">Uncharacterized protein</fullName>
    </submittedName>
</protein>
<proteinExistence type="predicted"/>
<organism evidence="2 3">
    <name type="scientific">Lunasporangiospora selenospora</name>
    <dbReference type="NCBI Taxonomy" id="979761"/>
    <lineage>
        <taxon>Eukaryota</taxon>
        <taxon>Fungi</taxon>
        <taxon>Fungi incertae sedis</taxon>
        <taxon>Mucoromycota</taxon>
        <taxon>Mortierellomycotina</taxon>
        <taxon>Mortierellomycetes</taxon>
        <taxon>Mortierellales</taxon>
        <taxon>Mortierellaceae</taxon>
        <taxon>Lunasporangiospora</taxon>
    </lineage>
</organism>
<feature type="compositionally biased region" description="Polar residues" evidence="1">
    <location>
        <begin position="92"/>
        <end position="103"/>
    </location>
</feature>
<evidence type="ECO:0000313" key="2">
    <source>
        <dbReference type="EMBL" id="KAF9578354.1"/>
    </source>
</evidence>
<dbReference type="EMBL" id="JAABOA010003743">
    <property type="protein sequence ID" value="KAF9578354.1"/>
    <property type="molecule type" value="Genomic_DNA"/>
</dbReference>
<reference evidence="2" key="1">
    <citation type="journal article" date="2020" name="Fungal Divers.">
        <title>Resolving the Mortierellaceae phylogeny through synthesis of multi-gene phylogenetics and phylogenomics.</title>
        <authorList>
            <person name="Vandepol N."/>
            <person name="Liber J."/>
            <person name="Desiro A."/>
            <person name="Na H."/>
            <person name="Kennedy M."/>
            <person name="Barry K."/>
            <person name="Grigoriev I.V."/>
            <person name="Miller A.N."/>
            <person name="O'Donnell K."/>
            <person name="Stajich J.E."/>
            <person name="Bonito G."/>
        </authorList>
    </citation>
    <scope>NUCLEOTIDE SEQUENCE</scope>
    <source>
        <strain evidence="2">KOD1015</strain>
    </source>
</reference>
<dbReference type="Proteomes" id="UP000780801">
    <property type="component" value="Unassembled WGS sequence"/>
</dbReference>
<feature type="compositionally biased region" description="Basic and acidic residues" evidence="1">
    <location>
        <begin position="104"/>
        <end position="113"/>
    </location>
</feature>
<accession>A0A9P6FN81</accession>
<feature type="compositionally biased region" description="Basic and acidic residues" evidence="1">
    <location>
        <begin position="171"/>
        <end position="187"/>
    </location>
</feature>
<feature type="region of interest" description="Disordered" evidence="1">
    <location>
        <begin position="77"/>
        <end position="113"/>
    </location>
</feature>
<evidence type="ECO:0000313" key="3">
    <source>
        <dbReference type="Proteomes" id="UP000780801"/>
    </source>
</evidence>
<name>A0A9P6FN81_9FUNG</name>
<feature type="non-terminal residue" evidence="2">
    <location>
        <position position="308"/>
    </location>
</feature>
<feature type="region of interest" description="Disordered" evidence="1">
    <location>
        <begin position="166"/>
        <end position="187"/>
    </location>
</feature>
<gene>
    <name evidence="2" type="ORF">BGW38_005888</name>
</gene>